<evidence type="ECO:0000313" key="1">
    <source>
        <dbReference type="EMBL" id="EFA43037.1"/>
    </source>
</evidence>
<reference evidence="1 2" key="1">
    <citation type="submission" date="2009-10" db="EMBL/GenBank/DDBJ databases">
        <authorList>
            <person name="Qin X."/>
            <person name="Bachman B."/>
            <person name="Battles P."/>
            <person name="Bell A."/>
            <person name="Bess C."/>
            <person name="Bickham C."/>
            <person name="Chaboub L."/>
            <person name="Chen D."/>
            <person name="Coyle M."/>
            <person name="Deiros D.R."/>
            <person name="Dinh H."/>
            <person name="Forbes L."/>
            <person name="Fowler G."/>
            <person name="Francisco L."/>
            <person name="Fu Q."/>
            <person name="Gubbala S."/>
            <person name="Hale W."/>
            <person name="Han Y."/>
            <person name="Hemphill L."/>
            <person name="Highlander S.K."/>
            <person name="Hirani K."/>
            <person name="Hogues M."/>
            <person name="Jackson L."/>
            <person name="Jakkamsetti A."/>
            <person name="Javaid M."/>
            <person name="Jiang H."/>
            <person name="Korchina V."/>
            <person name="Kovar C."/>
            <person name="Lara F."/>
            <person name="Lee S."/>
            <person name="Mata R."/>
            <person name="Mathew T."/>
            <person name="Moen C."/>
            <person name="Morales K."/>
            <person name="Munidasa M."/>
            <person name="Nazareth L."/>
            <person name="Ngo R."/>
            <person name="Nguyen L."/>
            <person name="Okwuonu G."/>
            <person name="Ongeri F."/>
            <person name="Patil S."/>
            <person name="Petrosino J."/>
            <person name="Pham C."/>
            <person name="Pham P."/>
            <person name="Pu L.-L."/>
            <person name="Puazo M."/>
            <person name="Raj R."/>
            <person name="Reid J."/>
            <person name="Rouhana J."/>
            <person name="Saada N."/>
            <person name="Shang Y."/>
            <person name="Simmons D."/>
            <person name="Thornton R."/>
            <person name="Warren J."/>
            <person name="Weissenberger G."/>
            <person name="Zhang J."/>
            <person name="Zhang L."/>
            <person name="Zhou C."/>
            <person name="Zhu D."/>
            <person name="Muzny D."/>
            <person name="Worley K."/>
            <person name="Gibbs R."/>
        </authorList>
    </citation>
    <scope>NUCLEOTIDE SEQUENCE [LARGE SCALE GENOMIC DNA]</scope>
    <source>
        <strain evidence="1 2">DSM 17361</strain>
    </source>
</reference>
<dbReference type="Proteomes" id="UP000003160">
    <property type="component" value="Unassembled WGS sequence"/>
</dbReference>
<gene>
    <name evidence="1" type="ORF">HMPREF0645_2540</name>
</gene>
<sequence>MHHYTVTFYNNSDQWVYLSATINYPDTTFVPNYNVLSSPNIFKVAPRSYNKTALEIRDTYEQRLRIHTNGDRAPLMLFVFDANILEATKKYNYDAVLQRIHLTLDDLRKSNWLITYPYK</sequence>
<accession>D1Q005</accession>
<name>D1Q005_9BACT</name>
<dbReference type="EMBL" id="ACKS01000102">
    <property type="protein sequence ID" value="EFA43037.1"/>
    <property type="molecule type" value="Genomic_DNA"/>
</dbReference>
<keyword evidence="2" id="KW-1185">Reference proteome</keyword>
<comment type="caution">
    <text evidence="1">The sequence shown here is derived from an EMBL/GenBank/DDBJ whole genome shotgun (WGS) entry which is preliminary data.</text>
</comment>
<dbReference type="HOGENOM" id="CLU_2059235_0_0_10"/>
<organism evidence="1 2">
    <name type="scientific">Hallella bergensis DSM 17361</name>
    <dbReference type="NCBI Taxonomy" id="585502"/>
    <lineage>
        <taxon>Bacteria</taxon>
        <taxon>Pseudomonadati</taxon>
        <taxon>Bacteroidota</taxon>
        <taxon>Bacteroidia</taxon>
        <taxon>Bacteroidales</taxon>
        <taxon>Prevotellaceae</taxon>
        <taxon>Hallella</taxon>
    </lineage>
</organism>
<proteinExistence type="predicted"/>
<protein>
    <submittedName>
        <fullName evidence="1">Uncharacterized protein</fullName>
    </submittedName>
</protein>
<dbReference type="AlphaFoldDB" id="D1Q005"/>
<evidence type="ECO:0000313" key="2">
    <source>
        <dbReference type="Proteomes" id="UP000003160"/>
    </source>
</evidence>